<accession>A0A4Q8Y542</accession>
<dbReference type="InterPro" id="IPR006626">
    <property type="entry name" value="PbH1"/>
</dbReference>
<dbReference type="SMART" id="SM00710">
    <property type="entry name" value="PbH1"/>
    <property type="match status" value="6"/>
</dbReference>
<evidence type="ECO:0000256" key="2">
    <source>
        <dbReference type="ARBA" id="ARBA00022525"/>
    </source>
</evidence>
<evidence type="ECO:0000256" key="3">
    <source>
        <dbReference type="SAM" id="MobiDB-lite"/>
    </source>
</evidence>
<gene>
    <name evidence="4" type="ORF">ELI03_08835</name>
</gene>
<dbReference type="GO" id="GO:0005576">
    <property type="term" value="C:extracellular region"/>
    <property type="evidence" value="ECO:0007669"/>
    <property type="project" value="UniProtKB-SubCell"/>
</dbReference>
<evidence type="ECO:0000256" key="1">
    <source>
        <dbReference type="ARBA" id="ARBA00004613"/>
    </source>
</evidence>
<dbReference type="Pfam" id="PF00353">
    <property type="entry name" value="HemolysinCabind"/>
    <property type="match status" value="3"/>
</dbReference>
<organism evidence="4 5">
    <name type="scientific">Rhizobium leguminosarum</name>
    <dbReference type="NCBI Taxonomy" id="384"/>
    <lineage>
        <taxon>Bacteria</taxon>
        <taxon>Pseudomonadati</taxon>
        <taxon>Pseudomonadota</taxon>
        <taxon>Alphaproteobacteria</taxon>
        <taxon>Hyphomicrobiales</taxon>
        <taxon>Rhizobiaceae</taxon>
        <taxon>Rhizobium/Agrobacterium group</taxon>
        <taxon>Rhizobium</taxon>
    </lineage>
</organism>
<reference evidence="4 5" key="1">
    <citation type="submission" date="2019-02" db="EMBL/GenBank/DDBJ databases">
        <title>The genomic architecture of introgression among sibling species of bacteria.</title>
        <authorList>
            <person name="Cavassim M.I.A."/>
            <person name="Moeskjaer S."/>
            <person name="Moslemi C."/>
            <person name="Fields B."/>
            <person name="Bachmann A."/>
            <person name="Vilhjalmsson B."/>
            <person name="Schierup M.H."/>
            <person name="Young J.P.W."/>
            <person name="Andersen S.U."/>
        </authorList>
    </citation>
    <scope>NUCLEOTIDE SEQUENCE [LARGE SCALE GENOMIC DNA]</scope>
    <source>
        <strain evidence="4 5">SM145A</strain>
    </source>
</reference>
<dbReference type="PROSITE" id="PS00330">
    <property type="entry name" value="HEMOLYSIN_CALCIUM"/>
    <property type="match status" value="2"/>
</dbReference>
<feature type="region of interest" description="Disordered" evidence="3">
    <location>
        <begin position="423"/>
        <end position="493"/>
    </location>
</feature>
<evidence type="ECO:0000313" key="5">
    <source>
        <dbReference type="Proteomes" id="UP000293652"/>
    </source>
</evidence>
<dbReference type="PANTHER" id="PTHR38340:SF1">
    <property type="entry name" value="S-LAYER PROTEIN"/>
    <property type="match status" value="1"/>
</dbReference>
<feature type="compositionally biased region" description="Low complexity" evidence="3">
    <location>
        <begin position="431"/>
        <end position="465"/>
    </location>
</feature>
<dbReference type="InterPro" id="IPR011049">
    <property type="entry name" value="Serralysin-like_metalloprot_C"/>
</dbReference>
<dbReference type="NCBIfam" id="NF041518">
    <property type="entry name" value="choice_anch_Q"/>
    <property type="match status" value="1"/>
</dbReference>
<dbReference type="AlphaFoldDB" id="A0A4Q8Y542"/>
<dbReference type="InterPro" id="IPR050557">
    <property type="entry name" value="RTX_toxin/Mannuronan_C5-epim"/>
</dbReference>
<dbReference type="PRINTS" id="PR00313">
    <property type="entry name" value="CABNDNGRPT"/>
</dbReference>
<dbReference type="SUPFAM" id="SSF51126">
    <property type="entry name" value="Pectin lyase-like"/>
    <property type="match status" value="1"/>
</dbReference>
<dbReference type="GO" id="GO:0005509">
    <property type="term" value="F:calcium ion binding"/>
    <property type="evidence" value="ECO:0007669"/>
    <property type="project" value="InterPro"/>
</dbReference>
<proteinExistence type="predicted"/>
<comment type="caution">
    <text evidence="4">The sequence shown here is derived from an EMBL/GenBank/DDBJ whole genome shotgun (WGS) entry which is preliminary data.</text>
</comment>
<dbReference type="Proteomes" id="UP000293652">
    <property type="component" value="Unassembled WGS sequence"/>
</dbReference>
<protein>
    <submittedName>
        <fullName evidence="4">RTX toxin</fullName>
    </submittedName>
</protein>
<dbReference type="InterPro" id="IPR011050">
    <property type="entry name" value="Pectin_lyase_fold/virulence"/>
</dbReference>
<name>A0A4Q8Y542_RHILE</name>
<keyword evidence="2" id="KW-0964">Secreted</keyword>
<dbReference type="PANTHER" id="PTHR38340">
    <property type="entry name" value="S-LAYER PROTEIN"/>
    <property type="match status" value="1"/>
</dbReference>
<dbReference type="Gene3D" id="2.150.10.10">
    <property type="entry name" value="Serralysin-like metalloprotease, C-terminal"/>
    <property type="match status" value="3"/>
</dbReference>
<evidence type="ECO:0000313" key="4">
    <source>
        <dbReference type="EMBL" id="TAX74661.1"/>
    </source>
</evidence>
<dbReference type="InterPro" id="IPR018511">
    <property type="entry name" value="Hemolysin-typ_Ca-bd_CS"/>
</dbReference>
<dbReference type="InterPro" id="IPR059226">
    <property type="entry name" value="Choice_anch_Q_dom"/>
</dbReference>
<dbReference type="SUPFAM" id="SSF51120">
    <property type="entry name" value="beta-Roll"/>
    <property type="match status" value="2"/>
</dbReference>
<dbReference type="InterPro" id="IPR012334">
    <property type="entry name" value="Pectin_lyas_fold"/>
</dbReference>
<dbReference type="InterPro" id="IPR001343">
    <property type="entry name" value="Hemolysn_Ca-bd"/>
</dbReference>
<dbReference type="EMBL" id="SIPC01000001">
    <property type="protein sequence ID" value="TAX74661.1"/>
    <property type="molecule type" value="Genomic_DNA"/>
</dbReference>
<sequence length="786" mass="79678">MLLRPPKCRPITCRRNAGLTQNINGRGLRNKTMTTYYVATTGTNGGNGSTSSPFRTISEAMSANLKPGDEVVVRAGTYNEAINIDKDGSAAADITLRSEVPGGALIRPPAGSWNAISVNANYVTIDGFDIGGAKGDGIEANNVHHVSILNNKVHDAGESGIQFNQSDFIKIEGNETYNNASSGWFSGISIYENRNITGDTSTDGYRTIVRNNISHDNVTKSGAHTDGNGIIIDDFQSTQASGHPNYTFKTLVENNLVYENGGKGIQVTWSDSVTVKNNTAYHNNQDPANTGTWRGELSNSASNNNTWVNNIAVADPSVNKNNTAIDNTSIGGANNNVVWANNITYNGTAGQASVKTDGGNAMPSAANGNQLGIDPKFSGAASDNFHLGSGSLAIDHGTNKYGVASDDLDGHARVVGTVDVGAYESGSSAAPGTPTTPTNPGTPTTPTNPGTPTTPTQPGTPTTPTKEFIGTNGNDIMPHTGQSNGGNETFKGLGGSDVLKGGAGADVLDGGTGNDTASYAGSGAVNVDLATKTASGGQATGDKIVGIENLTGSSYNDVLTGGNGGSNVLNGGAGADKLSGGAGGDVINGGADNDTAGYAGSGGVNVNLATGAASGGHATGDKLVSIENLTGSSYNDVLTGNSGSNVLDGGAGADKLSGGAGTDVIIGGAGKDIMTGGVSADTFVFKAPTEIGSGSNRDVITDFQHGVDKMDFSAIDANGSAQGNGTFHFLAQEGASFDHKAGALTWHYEGKADATVVQGDLNGDGVQDFQVQLHGHVQLGAGDFLL</sequence>
<comment type="subcellular location">
    <subcellularLocation>
        <location evidence="1">Secreted</location>
    </subcellularLocation>
</comment>
<dbReference type="Gene3D" id="2.160.20.10">
    <property type="entry name" value="Single-stranded right-handed beta-helix, Pectin lyase-like"/>
    <property type="match status" value="1"/>
</dbReference>